<feature type="region of interest" description="Disordered" evidence="2">
    <location>
        <begin position="1927"/>
        <end position="1953"/>
    </location>
</feature>
<feature type="coiled-coil region" evidence="1">
    <location>
        <begin position="1960"/>
        <end position="1987"/>
    </location>
</feature>
<evidence type="ECO:0000313" key="4">
    <source>
        <dbReference type="Proteomes" id="UP000515268"/>
    </source>
</evidence>
<evidence type="ECO:0000313" key="3">
    <source>
        <dbReference type="EMBL" id="CAD2098997.1"/>
    </source>
</evidence>
<protein>
    <submittedName>
        <fullName evidence="3">Uncharacterized protein</fullName>
    </submittedName>
</protein>
<dbReference type="Proteomes" id="UP000515268">
    <property type="component" value="Chromosome PVPCR_05"/>
</dbReference>
<feature type="region of interest" description="Disordered" evidence="2">
    <location>
        <begin position="2226"/>
        <end position="2262"/>
    </location>
</feature>
<accession>A0A6V7SIR2</accession>
<proteinExistence type="predicted"/>
<keyword evidence="1" id="KW-0175">Coiled coil</keyword>
<feature type="coiled-coil region" evidence="1">
    <location>
        <begin position="520"/>
        <end position="554"/>
    </location>
</feature>
<feature type="coiled-coil region" evidence="1">
    <location>
        <begin position="464"/>
        <end position="491"/>
    </location>
</feature>
<sequence>MDINRSRFNELDEEYEKRNVLKENGLNTNFSYEHILNNNIKRPQEIDCGMSCGSSFYEKYENGNNIFENNLTEQNINNQFIDGTQNLDNNFLDLDKKNNPVYIYNTTNALDLSFKQINNEDFVKDFSNIEINTFNKNNNIIKGPPNPIVYSNNEKKIEQNLNSGCIITKSIYNDKINSDEINESYHENFPYISQSNDEDDFFLNSNSICRAGESVCTTNLESNMVSPYLGSNTVNYSNSVISEKKLYFPETAKIESNNRYIISSKKKNPSYSSNEIKSNTINSTNIISRSNFEEEPNLVSKLEDATIKNSHNIEKNDIKNDIKSDIFSLSKEDIYNSVATEIMNYKSTIYDLETELKIKNSYLENEKKKNEGYEQIIEKYINNLNTPSHGNNSMNTFDINEIQAKQIKQELLLKSTEVINLNNAINNLKSQKALFISSVYSELEASMKKETENSLLLHAQTIKLNNANKYIEKQNSKINNLVNELTKLEQRYIYHVQKDERIINELLNEKKEFVKIAEKLNIVNIENKNKNEELEKYKNKCNELTEELNDLVRVISGDQSDYQKPFNKSYQTNNWGSLMYMANQKDIENDVSVNRANLTKDKNGSTNSENNHIRQVHLENDGNSNSNKEDLNNSLKIQLAKLIEHNDWLKSEVDKYSKKNIEIVDELKNKTKIISEQNKSYTLLLEKYNILENDFKNIHDVCSQLEEKFKKEQFQNIMENKNICDEIEKNETKEVRKRNLSLKDLQINESNQSESNINDYKIYCSELKLENEALKVVVEKLKNKNKKLSKNMELLLNDLITNEQLNDEEMQDNNMVKHSTNIINLDNENNQDNSQTVICGMSKKTTFQRDEDNSQNTTLINSAYQKEPTILIKNEEPIIEKSYLNESKKSKSTSFADIFTQTETTEYNKNYVTTGVNTDEKIVYNKCTVTDNHIKPLIDACINTNKVKVISLDVNIEYKSTQTDEKDCYIKSTQTDFNKTIDRGTLTEMCGVTDFNIKQIMIKNKILTKNKKIQVTVPNLNASIQTQEMAFSDISKRYSNTSYNIKHSDKYKYDLFNINKSLRYKKKRNYLQNSSSIYSSNSIDNLELENSSISSDLCSFKNGSKYYYYKDERNSYRDGVKRNKGGYYINRKYSSNSYSDTSYDINNYNGISNIYISNEKERHKKNILPICDMEYSREYYMKGNCSSLKSSRKCKNQGRGRYSKSYNRNEEEEVESLLEILKYSSEFENEKDEENYEDSQLNNNYRNEGRIEIYRNSMDDDSYYKKRMIKYRKRDKKRKNRKKIKKINESEKVLIRDELDNLSQSYKKYKVYKKLKNYNDMVKIENKYVQTDEQTFDDIFYDDINTNVKNYSNIIDQNVKNLKIKLKEYKNDFFYTAIVCEQCKGLYIDILLMYTIINYMNYNSFNDSTIPFCNDNLLSSDIDQNKIPIKKTSSYTNPNYNNNFVKKSKHRFISNTLNSISYSLPFYKKKTNEEVYDNNNIANVMSSSSCEHQQSDKDCINDDTQLDKMKILVHKFVEENIPFGFILCTCSSTVLRYKSIRLKKEPKMDNLKKGNMDNLKKGNMDNLKKDNMDNLKKDNMNNINNEKNNIVFNEIKNVISNLKNELSQIRGTIDNLFFSNKNNTLLNNILNASHFKDIPPIVYNHVHNTETENDDPMSKLLINENDNALSIFHINKKDGTPNSYLLGNMIKREEINICENTKPSKCLYTNQNDLKEQKLYFKYLIENYDIKNVTTFFICCILSLNEINSNLCLPFMKENNSHNILLPSLEDTPQSSDSVEIDKIDNNLNHVKYNKIKEAEYFLGEYNIVLSRTSQNVCTEQMTEIENALYILSTNIISKIKERYMEIMSVYLLIGEHIDDKNIKVSDLMKLIDNYSKIYLYLANLNKTNGDSISSNENDIINLIEKKSPNTIIKSFKLQISEMLKKKDKKSESSQNDNSQMSKREHEFDDEDGTKCNDKINSCMIKIDELNEEINLLKIKNKKSLESISKDGEAIQDNNQRNSNYRHKEKYIKHQAPCSSPSSNINSTCDETNSSVDIDKREKNIESENEESKIEKVHYLKDNKYEEYNEINKGKDNEKKWKKKERNMKHINTLNNIKINEMCNILFSLKEKILTFLSYIYKKLCRNMLINIYYVKRLYTQIVNIFLNIPRDININYLFINNREINNSMYIKKYNDININEKYLELIYNKFQNCSHESLLNIKNMRDKRKKKNKLKKKKYDIHKQYDTDDASSSQKNLSLKMDEEKASHKDSSSNMSLFFEI</sequence>
<name>A0A6V7SIR2_PLAVN</name>
<feature type="coiled-coil region" evidence="1">
    <location>
        <begin position="764"/>
        <end position="798"/>
    </location>
</feature>
<dbReference type="VEuPathDB" id="PlasmoDB:PVPCR_0502740"/>
<gene>
    <name evidence="3" type="ORF">PVPCR_0502740</name>
</gene>
<evidence type="ECO:0000256" key="1">
    <source>
        <dbReference type="SAM" id="Coils"/>
    </source>
</evidence>
<evidence type="ECO:0000256" key="2">
    <source>
        <dbReference type="SAM" id="MobiDB-lite"/>
    </source>
</evidence>
<dbReference type="OrthoDB" id="378010at2759"/>
<feature type="compositionally biased region" description="Polar residues" evidence="2">
    <location>
        <begin position="2253"/>
        <end position="2262"/>
    </location>
</feature>
<organism evidence="3 4">
    <name type="scientific">Plasmodium vinckei petteri</name>
    <dbReference type="NCBI Taxonomy" id="138298"/>
    <lineage>
        <taxon>Eukaryota</taxon>
        <taxon>Sar</taxon>
        <taxon>Alveolata</taxon>
        <taxon>Apicomplexa</taxon>
        <taxon>Aconoidasida</taxon>
        <taxon>Haemosporida</taxon>
        <taxon>Plasmodiidae</taxon>
        <taxon>Plasmodium</taxon>
        <taxon>Plasmodium (Vinckeia)</taxon>
    </lineage>
</organism>
<feature type="region of interest" description="Disordered" evidence="2">
    <location>
        <begin position="2014"/>
        <end position="2033"/>
    </location>
</feature>
<feature type="compositionally biased region" description="Polar residues" evidence="2">
    <location>
        <begin position="2017"/>
        <end position="2033"/>
    </location>
</feature>
<feature type="compositionally biased region" description="Basic and acidic residues" evidence="2">
    <location>
        <begin position="2241"/>
        <end position="2252"/>
    </location>
</feature>
<reference evidence="3 4" key="1">
    <citation type="submission" date="2020-08" db="EMBL/GenBank/DDBJ databases">
        <authorList>
            <person name="Ramaprasad A."/>
        </authorList>
    </citation>
    <scope>NUCLEOTIDE SEQUENCE [LARGE SCALE GENOMIC DNA]</scope>
</reference>
<feature type="compositionally biased region" description="Basic and acidic residues" evidence="2">
    <location>
        <begin position="1942"/>
        <end position="1953"/>
    </location>
</feature>
<dbReference type="EMBL" id="LR865410">
    <property type="protein sequence ID" value="CAD2098997.1"/>
    <property type="molecule type" value="Genomic_DNA"/>
</dbReference>
<keyword evidence="4" id="KW-1185">Reference proteome</keyword>